<evidence type="ECO:0000313" key="1">
    <source>
        <dbReference type="EMBL" id="AXC11358.1"/>
    </source>
</evidence>
<accession>A0A2Z5FWV5</accession>
<sequence length="169" mass="18205">MIAATALAALLSMGAGQVTSPNLQNRPAGQPPDQHVTVIKESGQPVLPEDGYGLYRFSDHENAFGEGLQITEQFDEVSGYLTIPDPKSGRGHYSSYFLSEVKGGNGHFSFTTRQVHGVFYSFDGQVKRGSGLSRAQDAFYVLAGTLSARDDAGNAVQTRHISMKLTAQH</sequence>
<protein>
    <submittedName>
        <fullName evidence="1">Uncharacterized protein</fullName>
    </submittedName>
</protein>
<name>A0A2Z5FWV5_9BACT</name>
<organism evidence="1 2">
    <name type="scientific">Acidisarcina polymorpha</name>
    <dbReference type="NCBI Taxonomy" id="2211140"/>
    <lineage>
        <taxon>Bacteria</taxon>
        <taxon>Pseudomonadati</taxon>
        <taxon>Acidobacteriota</taxon>
        <taxon>Terriglobia</taxon>
        <taxon>Terriglobales</taxon>
        <taxon>Acidobacteriaceae</taxon>
        <taxon>Acidisarcina</taxon>
    </lineage>
</organism>
<gene>
    <name evidence="1" type="ORF">ACPOL_2022</name>
</gene>
<keyword evidence="2" id="KW-1185">Reference proteome</keyword>
<dbReference type="Proteomes" id="UP000253606">
    <property type="component" value="Chromosome"/>
</dbReference>
<proteinExistence type="predicted"/>
<evidence type="ECO:0000313" key="2">
    <source>
        <dbReference type="Proteomes" id="UP000253606"/>
    </source>
</evidence>
<dbReference type="AlphaFoldDB" id="A0A2Z5FWV5"/>
<dbReference type="EMBL" id="CP030840">
    <property type="protein sequence ID" value="AXC11358.1"/>
    <property type="molecule type" value="Genomic_DNA"/>
</dbReference>
<dbReference type="OrthoDB" id="119437at2"/>
<dbReference type="KEGG" id="abas:ACPOL_2022"/>
<dbReference type="RefSeq" id="WP_114206803.1">
    <property type="nucleotide sequence ID" value="NZ_CP030840.1"/>
</dbReference>
<reference evidence="1 2" key="1">
    <citation type="journal article" date="2018" name="Front. Microbiol.">
        <title>Hydrolytic Capabilities as a Key to Environmental Success: Chitinolytic and Cellulolytic Acidobacteria From Acidic Sub-arctic Soils and Boreal Peatlands.</title>
        <authorList>
            <person name="Belova S.E."/>
            <person name="Ravin N.V."/>
            <person name="Pankratov T.A."/>
            <person name="Rakitin A.L."/>
            <person name="Ivanova A.A."/>
            <person name="Beletsky A.V."/>
            <person name="Mardanov A.V."/>
            <person name="Sinninghe Damste J.S."/>
            <person name="Dedysh S.N."/>
        </authorList>
    </citation>
    <scope>NUCLEOTIDE SEQUENCE [LARGE SCALE GENOMIC DNA]</scope>
    <source>
        <strain evidence="1 2">SBC82</strain>
    </source>
</reference>